<dbReference type="InterPro" id="IPR038444">
    <property type="entry name" value="DUF465_sf"/>
</dbReference>
<gene>
    <name evidence="1" type="ORF">ACFOHH_06695</name>
</gene>
<accession>A0ABV7DCW3</accession>
<evidence type="ECO:0000313" key="2">
    <source>
        <dbReference type="Proteomes" id="UP001595377"/>
    </source>
</evidence>
<dbReference type="EMBL" id="JBHRSP010000012">
    <property type="protein sequence ID" value="MFC3072781.1"/>
    <property type="molecule type" value="Genomic_DNA"/>
</dbReference>
<dbReference type="Proteomes" id="UP001595377">
    <property type="component" value="Unassembled WGS sequence"/>
</dbReference>
<organism evidence="1 2">
    <name type="scientific">Shinella pollutisoli</name>
    <dbReference type="NCBI Taxonomy" id="2250594"/>
    <lineage>
        <taxon>Bacteria</taxon>
        <taxon>Pseudomonadati</taxon>
        <taxon>Pseudomonadota</taxon>
        <taxon>Alphaproteobacteria</taxon>
        <taxon>Hyphomicrobiales</taxon>
        <taxon>Rhizobiaceae</taxon>
        <taxon>Shinella</taxon>
    </lineage>
</organism>
<keyword evidence="2" id="KW-1185">Reference proteome</keyword>
<sequence length="86" mass="10364">MSNTPHELAEEFPEHVAKMRHLREIDGHFHRITEEYHAVNKAIHRAETNIEPVDDFRMADMRKERMRLKDEIYGMLTRHETVEELP</sequence>
<protein>
    <submittedName>
        <fullName evidence="1">YdcH family protein</fullName>
    </submittedName>
</protein>
<proteinExistence type="predicted"/>
<dbReference type="Gene3D" id="6.10.280.50">
    <property type="match status" value="1"/>
</dbReference>
<evidence type="ECO:0000313" key="1">
    <source>
        <dbReference type="EMBL" id="MFC3072781.1"/>
    </source>
</evidence>
<dbReference type="RefSeq" id="WP_257314524.1">
    <property type="nucleotide sequence ID" value="NZ_JANFDG010000006.1"/>
</dbReference>
<comment type="caution">
    <text evidence="1">The sequence shown here is derived from an EMBL/GenBank/DDBJ whole genome shotgun (WGS) entry which is preliminary data.</text>
</comment>
<name>A0ABV7DCW3_9HYPH</name>
<reference evidence="2" key="1">
    <citation type="journal article" date="2019" name="Int. J. Syst. Evol. Microbiol.">
        <title>The Global Catalogue of Microorganisms (GCM) 10K type strain sequencing project: providing services to taxonomists for standard genome sequencing and annotation.</title>
        <authorList>
            <consortium name="The Broad Institute Genomics Platform"/>
            <consortium name="The Broad Institute Genome Sequencing Center for Infectious Disease"/>
            <person name="Wu L."/>
            <person name="Ma J."/>
        </authorList>
    </citation>
    <scope>NUCLEOTIDE SEQUENCE [LARGE SCALE GENOMIC DNA]</scope>
    <source>
        <strain evidence="2">KCTC 52677</strain>
    </source>
</reference>
<dbReference type="InterPro" id="IPR007420">
    <property type="entry name" value="DUF465"/>
</dbReference>
<dbReference type="Pfam" id="PF04325">
    <property type="entry name" value="DUF465"/>
    <property type="match status" value="1"/>
</dbReference>